<dbReference type="REBASE" id="13782">
    <property type="entry name" value="SusEORF1689P"/>
</dbReference>
<proteinExistence type="predicted"/>
<organism evidence="1">
    <name type="scientific">Solibacter usitatus (strain Ellin6076)</name>
    <dbReference type="NCBI Taxonomy" id="234267"/>
    <lineage>
        <taxon>Bacteria</taxon>
        <taxon>Pseudomonadati</taxon>
        <taxon>Acidobacteriota</taxon>
        <taxon>Terriglobia</taxon>
        <taxon>Bryobacterales</taxon>
        <taxon>Solibacteraceae</taxon>
        <taxon>Candidatus Solibacter</taxon>
    </lineage>
</organism>
<accession>Q027X9</accession>
<dbReference type="EC" id="3.1.21.4" evidence="1"/>
<dbReference type="GO" id="GO:0009036">
    <property type="term" value="F:type II site-specific deoxyribonuclease activity"/>
    <property type="evidence" value="ECO:0007669"/>
    <property type="project" value="UniProtKB-EC"/>
</dbReference>
<sequence length="298" mass="33794">MDVKTISRNALWRLANALIPGHPINVDRLFAGSYNIRSVLEALLVHTPQFYSCMPGRIELIGSASPEIKRGHEHIVWRPDQPHELGTLARIETDVVISEVPNAEAVYDSLTIVEPDREMNIELQRRHSQIQVALTMIGQQLGFRTWIAQNDRGIIYGGQPISEMPGVIGELRDERLFSGFGEAAAAGVFIDVIWLRNHRFMPAVLEIEHSTGVTSGLSRMLAFRDLLPQIATRWVIVAPDEDRAKVIEEANLQQFREMKGFYFPYSAVEELYSFCDRRKLKGVKDDFLECFMEPCVTA</sequence>
<dbReference type="InParanoid" id="Q027X9"/>
<dbReference type="KEGG" id="sus:Acid_1688"/>
<name>Q027X9_SOLUE</name>
<dbReference type="AlphaFoldDB" id="Q027X9"/>
<evidence type="ECO:0000313" key="1">
    <source>
        <dbReference type="EMBL" id="ABJ82678.1"/>
    </source>
</evidence>
<protein>
    <submittedName>
        <fullName evidence="1">Type II site-specific deoxyribonuclease</fullName>
        <ecNumber evidence="1">3.1.21.4</ecNumber>
    </submittedName>
</protein>
<gene>
    <name evidence="1" type="ordered locus">Acid_1688</name>
</gene>
<dbReference type="EMBL" id="CP000473">
    <property type="protein sequence ID" value="ABJ82678.1"/>
    <property type="molecule type" value="Genomic_DNA"/>
</dbReference>
<dbReference type="STRING" id="234267.Acid_1688"/>
<reference evidence="1" key="1">
    <citation type="submission" date="2006-10" db="EMBL/GenBank/DDBJ databases">
        <title>Complete sequence of Solibacter usitatus Ellin6076.</title>
        <authorList>
            <consortium name="US DOE Joint Genome Institute"/>
            <person name="Copeland A."/>
            <person name="Lucas S."/>
            <person name="Lapidus A."/>
            <person name="Barry K."/>
            <person name="Detter J.C."/>
            <person name="Glavina del Rio T."/>
            <person name="Hammon N."/>
            <person name="Israni S."/>
            <person name="Dalin E."/>
            <person name="Tice H."/>
            <person name="Pitluck S."/>
            <person name="Thompson L.S."/>
            <person name="Brettin T."/>
            <person name="Bruce D."/>
            <person name="Han C."/>
            <person name="Tapia R."/>
            <person name="Gilna P."/>
            <person name="Schmutz J."/>
            <person name="Larimer F."/>
            <person name="Land M."/>
            <person name="Hauser L."/>
            <person name="Kyrpides N."/>
            <person name="Mikhailova N."/>
            <person name="Janssen P.H."/>
            <person name="Kuske C.R."/>
            <person name="Richardson P."/>
        </authorList>
    </citation>
    <scope>NUCLEOTIDE SEQUENCE</scope>
    <source>
        <strain evidence="1">Ellin6076</strain>
    </source>
</reference>
<keyword evidence="1" id="KW-0378">Hydrolase</keyword>
<dbReference type="HOGENOM" id="CLU_784686_0_0_0"/>